<keyword evidence="2" id="KW-1185">Reference proteome</keyword>
<comment type="caution">
    <text evidence="1">The sequence shown here is derived from an EMBL/GenBank/DDBJ whole genome shotgun (WGS) entry which is preliminary data.</text>
</comment>
<evidence type="ECO:0000313" key="2">
    <source>
        <dbReference type="Proteomes" id="UP001234178"/>
    </source>
</evidence>
<dbReference type="Proteomes" id="UP001234178">
    <property type="component" value="Unassembled WGS sequence"/>
</dbReference>
<proteinExistence type="predicted"/>
<accession>A0ABR0AT01</accession>
<evidence type="ECO:0000313" key="1">
    <source>
        <dbReference type="EMBL" id="KAK4028248.1"/>
    </source>
</evidence>
<gene>
    <name evidence="1" type="ORF">OUZ56_017528</name>
</gene>
<protein>
    <submittedName>
        <fullName evidence="1">Uncharacterized protein</fullName>
    </submittedName>
</protein>
<name>A0ABR0AT01_9CRUS</name>
<sequence length="87" mass="9858">MFFKCMEEFKGIKQHLRFIEEKIEGNQLQEVKFVKSIGGANGRDVIKIAWSALTKIDCRAHCNVLGIKKGANQKYNLKGTAIYPPTD</sequence>
<dbReference type="EMBL" id="JAOYFB010000038">
    <property type="protein sequence ID" value="KAK4028248.1"/>
    <property type="molecule type" value="Genomic_DNA"/>
</dbReference>
<reference evidence="1 2" key="1">
    <citation type="journal article" date="2023" name="Nucleic Acids Res.">
        <title>The hologenome of Daphnia magna reveals possible DNA methylation and microbiome-mediated evolution of the host genome.</title>
        <authorList>
            <person name="Chaturvedi A."/>
            <person name="Li X."/>
            <person name="Dhandapani V."/>
            <person name="Marshall H."/>
            <person name="Kissane S."/>
            <person name="Cuenca-Cambronero M."/>
            <person name="Asole G."/>
            <person name="Calvet F."/>
            <person name="Ruiz-Romero M."/>
            <person name="Marangio P."/>
            <person name="Guigo R."/>
            <person name="Rago D."/>
            <person name="Mirbahai L."/>
            <person name="Eastwood N."/>
            <person name="Colbourne J.K."/>
            <person name="Zhou J."/>
            <person name="Mallon E."/>
            <person name="Orsini L."/>
        </authorList>
    </citation>
    <scope>NUCLEOTIDE SEQUENCE [LARGE SCALE GENOMIC DNA]</scope>
    <source>
        <strain evidence="1">LRV0_1</strain>
    </source>
</reference>
<organism evidence="1 2">
    <name type="scientific">Daphnia magna</name>
    <dbReference type="NCBI Taxonomy" id="35525"/>
    <lineage>
        <taxon>Eukaryota</taxon>
        <taxon>Metazoa</taxon>
        <taxon>Ecdysozoa</taxon>
        <taxon>Arthropoda</taxon>
        <taxon>Crustacea</taxon>
        <taxon>Branchiopoda</taxon>
        <taxon>Diplostraca</taxon>
        <taxon>Cladocera</taxon>
        <taxon>Anomopoda</taxon>
        <taxon>Daphniidae</taxon>
        <taxon>Daphnia</taxon>
    </lineage>
</organism>